<feature type="chain" id="PRO_5003321393" evidence="1">
    <location>
        <begin position="29"/>
        <end position="156"/>
    </location>
</feature>
<accession>F4R745</accession>
<dbReference type="VEuPathDB" id="FungiDB:MELLADRAFT_123913"/>
<proteinExistence type="predicted"/>
<dbReference type="EMBL" id="GL883092">
    <property type="protein sequence ID" value="EGG11520.1"/>
    <property type="molecule type" value="Genomic_DNA"/>
</dbReference>
<dbReference type="GeneID" id="18926531"/>
<keyword evidence="3" id="KW-1185">Reference proteome</keyword>
<gene>
    <name evidence="2" type="ORF">MELLADRAFT_123913</name>
</gene>
<name>F4R745_MELLP</name>
<dbReference type="RefSeq" id="XP_007405155.1">
    <property type="nucleotide sequence ID" value="XM_007405093.1"/>
</dbReference>
<evidence type="ECO:0000313" key="3">
    <source>
        <dbReference type="Proteomes" id="UP000001072"/>
    </source>
</evidence>
<sequence length="156" mass="17366">MIKQKTHLMKSLGVMLAYLMLCMQGVMMAGRHACTVFFGAKQDGAYFCQVSNGRIYTCTRPVKAFPVTMTGCIPYYDIDDFSLGPAPVAPTPKQCDAIKVHRPRKKPVYANCVVLQNGQKEAYRCEVPKRAAMAMEGCTVIEDPAPHFDIEFYIDG</sequence>
<evidence type="ECO:0000256" key="1">
    <source>
        <dbReference type="SAM" id="SignalP"/>
    </source>
</evidence>
<dbReference type="KEGG" id="mlr:MELLADRAFT_123913"/>
<evidence type="ECO:0000313" key="2">
    <source>
        <dbReference type="EMBL" id="EGG11520.1"/>
    </source>
</evidence>
<organism evidence="3">
    <name type="scientific">Melampsora larici-populina (strain 98AG31 / pathotype 3-4-7)</name>
    <name type="common">Poplar leaf rust fungus</name>
    <dbReference type="NCBI Taxonomy" id="747676"/>
    <lineage>
        <taxon>Eukaryota</taxon>
        <taxon>Fungi</taxon>
        <taxon>Dikarya</taxon>
        <taxon>Basidiomycota</taxon>
        <taxon>Pucciniomycotina</taxon>
        <taxon>Pucciniomycetes</taxon>
        <taxon>Pucciniales</taxon>
        <taxon>Melampsoraceae</taxon>
        <taxon>Melampsora</taxon>
    </lineage>
</organism>
<feature type="signal peptide" evidence="1">
    <location>
        <begin position="1"/>
        <end position="28"/>
    </location>
</feature>
<dbReference type="AlphaFoldDB" id="F4R745"/>
<keyword evidence="1" id="KW-0732">Signal</keyword>
<reference evidence="3" key="1">
    <citation type="journal article" date="2011" name="Proc. Natl. Acad. Sci. U.S.A.">
        <title>Obligate biotrophy features unraveled by the genomic analysis of rust fungi.</title>
        <authorList>
            <person name="Duplessis S."/>
            <person name="Cuomo C.A."/>
            <person name="Lin Y.-C."/>
            <person name="Aerts A."/>
            <person name="Tisserant E."/>
            <person name="Veneault-Fourrey C."/>
            <person name="Joly D.L."/>
            <person name="Hacquard S."/>
            <person name="Amselem J."/>
            <person name="Cantarel B.L."/>
            <person name="Chiu R."/>
            <person name="Coutinho P.M."/>
            <person name="Feau N."/>
            <person name="Field M."/>
            <person name="Frey P."/>
            <person name="Gelhaye E."/>
            <person name="Goldberg J."/>
            <person name="Grabherr M.G."/>
            <person name="Kodira C.D."/>
            <person name="Kohler A."/>
            <person name="Kuees U."/>
            <person name="Lindquist E.A."/>
            <person name="Lucas S.M."/>
            <person name="Mago R."/>
            <person name="Mauceli E."/>
            <person name="Morin E."/>
            <person name="Murat C."/>
            <person name="Pangilinan J.L."/>
            <person name="Park R."/>
            <person name="Pearson M."/>
            <person name="Quesneville H."/>
            <person name="Rouhier N."/>
            <person name="Sakthikumar S."/>
            <person name="Salamov A.A."/>
            <person name="Schmutz J."/>
            <person name="Selles B."/>
            <person name="Shapiro H."/>
            <person name="Tanguay P."/>
            <person name="Tuskan G.A."/>
            <person name="Henrissat B."/>
            <person name="Van de Peer Y."/>
            <person name="Rouze P."/>
            <person name="Ellis J.G."/>
            <person name="Dodds P.N."/>
            <person name="Schein J.E."/>
            <person name="Zhong S."/>
            <person name="Hamelin R.C."/>
            <person name="Grigoriev I.V."/>
            <person name="Szabo L.J."/>
            <person name="Martin F."/>
        </authorList>
    </citation>
    <scope>NUCLEOTIDE SEQUENCE [LARGE SCALE GENOMIC DNA]</scope>
    <source>
        <strain evidence="3">98AG31 / pathotype 3-4-7</strain>
    </source>
</reference>
<protein>
    <submittedName>
        <fullName evidence="2">Secreted protein</fullName>
    </submittedName>
</protein>
<dbReference type="Proteomes" id="UP000001072">
    <property type="component" value="Unassembled WGS sequence"/>
</dbReference>
<dbReference type="HOGENOM" id="CLU_138678_0_0_1"/>
<dbReference type="OrthoDB" id="2499541at2759"/>
<dbReference type="InParanoid" id="F4R745"/>